<dbReference type="InterPro" id="IPR036188">
    <property type="entry name" value="FAD/NAD-bd_sf"/>
</dbReference>
<accession>A0A9Q8SVZ7</accession>
<evidence type="ECO:0000256" key="5">
    <source>
        <dbReference type="ARBA" id="ARBA00023002"/>
    </source>
</evidence>
<evidence type="ECO:0008006" key="8">
    <source>
        <dbReference type="Google" id="ProtNLM"/>
    </source>
</evidence>
<dbReference type="PRINTS" id="PR00370">
    <property type="entry name" value="FMOXYGENASE"/>
</dbReference>
<dbReference type="RefSeq" id="XP_049145831.1">
    <property type="nucleotide sequence ID" value="XM_049288687.1"/>
</dbReference>
<reference evidence="6" key="1">
    <citation type="journal article" date="2021" name="Mol. Plant Microbe Interact.">
        <title>Complete Genome Sequence of the Plant-Pathogenic Fungus Colletotrichum lupini.</title>
        <authorList>
            <person name="Baroncelli R."/>
            <person name="Pensec F."/>
            <person name="Da Lio D."/>
            <person name="Boufleur T."/>
            <person name="Vicente I."/>
            <person name="Sarrocco S."/>
            <person name="Picot A."/>
            <person name="Baraldi E."/>
            <person name="Sukno S."/>
            <person name="Thon M."/>
            <person name="Le Floch G."/>
        </authorList>
    </citation>
    <scope>NUCLEOTIDE SEQUENCE</scope>
    <source>
        <strain evidence="6">IMI 504893</strain>
    </source>
</reference>
<dbReference type="InterPro" id="IPR050346">
    <property type="entry name" value="FMO-like"/>
</dbReference>
<dbReference type="GeneID" id="73343697"/>
<keyword evidence="2" id="KW-0285">Flavoprotein</keyword>
<evidence type="ECO:0000256" key="2">
    <source>
        <dbReference type="ARBA" id="ARBA00022630"/>
    </source>
</evidence>
<sequence>MSPIPAFFKLDQIRTYKPQQIMGSLFTLSCLYLRCEAGLGPTCHASTCISEKLINHGLTRNAGLTFRSPSMLTWTPQRNSGSSGMTCSPQGFKSLETLCILNDFNCVTMDLSRNKVAVIGLGAFGIVALKNLAEEGFEVTGFERNPYVGGLWKFTREDKTSVLPTTVVNISKERGCFTDFPFPDATTSQPSAEEVAQYLEDYVDHFKLRSMMRLNTIVTHVSHDDTLKKWIIEISDSPKEMFDRVIIATGMNQTPNYPNVKGIEQFKGETLHSKSYKSPENFAGKKVLVFGLGNTGADTATSLVGHASEIYVSHREGALILPRTNKGRPIDHTLNIRLITFQRLLERFFPNLSERLFNGFVKKLQDSAFNIRPEWNLSPAPSIKTSTPVVSDEIVPALESGKVHSVLGVSCVTGPNEVELIDGRTLNVDAIIYCTGYKPNFSLLDHEADPTAVTTPKWTASQGSRGKPLPRLYQNVLSLKYPDSLAFMGCVAFATGAFVLYDLASMAVVQIWKGNSDLPPQHEMERAVDEHHDWLCNLAKKSNVHPQLVNGHSWSAWADKMAGTGVDEYLGWGWKGWRYWLKDRSFCNLLMGGIYSPHIYRYFKGKRSRWDRAREEIEKSGLSRSCFSTRCSNSWCKSGHSQDTQSDRFATPVCGSGSTECNCFMGSMEGLSPLMPICLVD</sequence>
<dbReference type="GO" id="GO:0050660">
    <property type="term" value="F:flavin adenine dinucleotide binding"/>
    <property type="evidence" value="ECO:0007669"/>
    <property type="project" value="InterPro"/>
</dbReference>
<dbReference type="AlphaFoldDB" id="A0A9Q8SVZ7"/>
<dbReference type="Gene3D" id="3.50.50.60">
    <property type="entry name" value="FAD/NAD(P)-binding domain"/>
    <property type="match status" value="1"/>
</dbReference>
<evidence type="ECO:0000313" key="6">
    <source>
        <dbReference type="EMBL" id="UQC84213.1"/>
    </source>
</evidence>
<dbReference type="EMBL" id="CP019477">
    <property type="protein sequence ID" value="UQC84213.1"/>
    <property type="molecule type" value="Genomic_DNA"/>
</dbReference>
<dbReference type="SUPFAM" id="SSF51905">
    <property type="entry name" value="FAD/NAD(P)-binding domain"/>
    <property type="match status" value="1"/>
</dbReference>
<dbReference type="KEGG" id="clup:CLUP02_09709"/>
<dbReference type="Proteomes" id="UP000830671">
    <property type="component" value="Chromosome 5"/>
</dbReference>
<evidence type="ECO:0000256" key="4">
    <source>
        <dbReference type="ARBA" id="ARBA00022857"/>
    </source>
</evidence>
<dbReference type="InterPro" id="IPR000960">
    <property type="entry name" value="Flavin_mOase"/>
</dbReference>
<dbReference type="Pfam" id="PF00743">
    <property type="entry name" value="FMO-like"/>
    <property type="match status" value="1"/>
</dbReference>
<comment type="similarity">
    <text evidence="1">Belongs to the FMO family.</text>
</comment>
<dbReference type="InterPro" id="IPR020946">
    <property type="entry name" value="Flavin_mOase-like"/>
</dbReference>
<keyword evidence="5" id="KW-0560">Oxidoreductase</keyword>
<organism evidence="6 7">
    <name type="scientific">Colletotrichum lupini</name>
    <dbReference type="NCBI Taxonomy" id="145971"/>
    <lineage>
        <taxon>Eukaryota</taxon>
        <taxon>Fungi</taxon>
        <taxon>Dikarya</taxon>
        <taxon>Ascomycota</taxon>
        <taxon>Pezizomycotina</taxon>
        <taxon>Sordariomycetes</taxon>
        <taxon>Hypocreomycetidae</taxon>
        <taxon>Glomerellales</taxon>
        <taxon>Glomerellaceae</taxon>
        <taxon>Colletotrichum</taxon>
        <taxon>Colletotrichum acutatum species complex</taxon>
    </lineage>
</organism>
<gene>
    <name evidence="6" type="ORF">CLUP02_09709</name>
</gene>
<keyword evidence="3" id="KW-0274">FAD</keyword>
<keyword evidence="7" id="KW-1185">Reference proteome</keyword>
<proteinExistence type="inferred from homology"/>
<keyword evidence="4" id="KW-0521">NADP</keyword>
<name>A0A9Q8SVZ7_9PEZI</name>
<evidence type="ECO:0000256" key="1">
    <source>
        <dbReference type="ARBA" id="ARBA00009183"/>
    </source>
</evidence>
<dbReference type="GO" id="GO:0004499">
    <property type="term" value="F:N,N-dimethylaniline monooxygenase activity"/>
    <property type="evidence" value="ECO:0007669"/>
    <property type="project" value="InterPro"/>
</dbReference>
<dbReference type="PANTHER" id="PTHR23023">
    <property type="entry name" value="DIMETHYLANILINE MONOOXYGENASE"/>
    <property type="match status" value="1"/>
</dbReference>
<evidence type="ECO:0000313" key="7">
    <source>
        <dbReference type="Proteomes" id="UP000830671"/>
    </source>
</evidence>
<protein>
    <recommendedName>
        <fullName evidence="8">Dimethylaniline monooxygenase 2</fullName>
    </recommendedName>
</protein>
<dbReference type="GO" id="GO:0050661">
    <property type="term" value="F:NADP binding"/>
    <property type="evidence" value="ECO:0007669"/>
    <property type="project" value="InterPro"/>
</dbReference>
<evidence type="ECO:0000256" key="3">
    <source>
        <dbReference type="ARBA" id="ARBA00022827"/>
    </source>
</evidence>